<comment type="function">
    <text evidence="6">Part of the phosphoribosylformylglycinamidine synthase complex involved in the purines biosynthetic pathway. Catalyzes the ATP-dependent conversion of formylglycinamide ribonucleotide (FGAR) and glutamine to yield formylglycinamidine ribonucleotide (FGAM) and glutamate. The FGAM synthase complex is composed of three subunits. PurQ produces an ammonia molecule by converting glutamine to glutamate. PurL transfers the ammonia molecule to FGAR to form FGAM in an ATP-dependent manner. PurS interacts with PurQ and PurL and is thought to assist in the transfer of the ammonia molecule from PurQ to PurL.</text>
</comment>
<accession>A0A2L0ELE0</accession>
<comment type="subcellular location">
    <subcellularLocation>
        <location evidence="6">Cytoplasm</location>
    </subcellularLocation>
</comment>
<evidence type="ECO:0000256" key="3">
    <source>
        <dbReference type="ARBA" id="ARBA00022741"/>
    </source>
</evidence>
<name>A0A2L0ELE0_SORCE</name>
<dbReference type="GO" id="GO:0005524">
    <property type="term" value="F:ATP binding"/>
    <property type="evidence" value="ECO:0007669"/>
    <property type="project" value="UniProtKB-UniRule"/>
</dbReference>
<dbReference type="EC" id="6.3.5.3" evidence="6"/>
<reference evidence="7 8" key="1">
    <citation type="submission" date="2015-09" db="EMBL/GenBank/DDBJ databases">
        <title>Sorangium comparison.</title>
        <authorList>
            <person name="Zaburannyi N."/>
            <person name="Bunk B."/>
            <person name="Overmann J."/>
            <person name="Mueller R."/>
        </authorList>
    </citation>
    <scope>NUCLEOTIDE SEQUENCE [LARGE SCALE GENOMIC DNA]</scope>
    <source>
        <strain evidence="7 8">So ce26</strain>
    </source>
</reference>
<dbReference type="AlphaFoldDB" id="A0A2L0ELE0"/>
<gene>
    <name evidence="6" type="primary">purS</name>
    <name evidence="7" type="ORF">SOCE26_015020</name>
</gene>
<dbReference type="SUPFAM" id="SSF82697">
    <property type="entry name" value="PurS-like"/>
    <property type="match status" value="1"/>
</dbReference>
<dbReference type="NCBIfam" id="TIGR00302">
    <property type="entry name" value="phosphoribosylformylglycinamidine synthase subunit PurS"/>
    <property type="match status" value="1"/>
</dbReference>
<dbReference type="InterPro" id="IPR003850">
    <property type="entry name" value="PurS"/>
</dbReference>
<protein>
    <recommendedName>
        <fullName evidence="6">Phosphoribosylformylglycinamidine synthase subunit PurS</fullName>
        <shortName evidence="6">FGAM synthase</shortName>
        <ecNumber evidence="6">6.3.5.3</ecNumber>
    </recommendedName>
    <alternativeName>
        <fullName evidence="6">Formylglycinamide ribonucleotide amidotransferase subunit III</fullName>
        <shortName evidence="6">FGAR amidotransferase III</shortName>
        <shortName evidence="6">FGAR-AT III</shortName>
    </alternativeName>
    <alternativeName>
        <fullName evidence="6">Phosphoribosylformylglycinamidine synthase subunit III</fullName>
    </alternativeName>
</protein>
<keyword evidence="1 6" id="KW-0963">Cytoplasm</keyword>
<evidence type="ECO:0000313" key="8">
    <source>
        <dbReference type="Proteomes" id="UP000238348"/>
    </source>
</evidence>
<keyword evidence="4 6" id="KW-0658">Purine biosynthesis</keyword>
<dbReference type="InterPro" id="IPR036604">
    <property type="entry name" value="PurS-like_sf"/>
</dbReference>
<comment type="similarity">
    <text evidence="6">Belongs to the PurS family.</text>
</comment>
<organism evidence="7 8">
    <name type="scientific">Sorangium cellulosum</name>
    <name type="common">Polyangium cellulosum</name>
    <dbReference type="NCBI Taxonomy" id="56"/>
    <lineage>
        <taxon>Bacteria</taxon>
        <taxon>Pseudomonadati</taxon>
        <taxon>Myxococcota</taxon>
        <taxon>Polyangia</taxon>
        <taxon>Polyangiales</taxon>
        <taxon>Polyangiaceae</taxon>
        <taxon>Sorangium</taxon>
    </lineage>
</organism>
<dbReference type="Pfam" id="PF02700">
    <property type="entry name" value="PurS"/>
    <property type="match status" value="1"/>
</dbReference>
<dbReference type="EMBL" id="CP012673">
    <property type="protein sequence ID" value="AUX40105.1"/>
    <property type="molecule type" value="Genomic_DNA"/>
</dbReference>
<evidence type="ECO:0000256" key="1">
    <source>
        <dbReference type="ARBA" id="ARBA00022490"/>
    </source>
</evidence>
<comment type="catalytic activity">
    <reaction evidence="6">
        <text>N(2)-formyl-N(1)-(5-phospho-beta-D-ribosyl)glycinamide + L-glutamine + ATP + H2O = 2-formamido-N(1)-(5-O-phospho-beta-D-ribosyl)acetamidine + L-glutamate + ADP + phosphate + H(+)</text>
        <dbReference type="Rhea" id="RHEA:17129"/>
        <dbReference type="ChEBI" id="CHEBI:15377"/>
        <dbReference type="ChEBI" id="CHEBI:15378"/>
        <dbReference type="ChEBI" id="CHEBI:29985"/>
        <dbReference type="ChEBI" id="CHEBI:30616"/>
        <dbReference type="ChEBI" id="CHEBI:43474"/>
        <dbReference type="ChEBI" id="CHEBI:58359"/>
        <dbReference type="ChEBI" id="CHEBI:147286"/>
        <dbReference type="ChEBI" id="CHEBI:147287"/>
        <dbReference type="ChEBI" id="CHEBI:456216"/>
        <dbReference type="EC" id="6.3.5.3"/>
    </reaction>
</comment>
<dbReference type="Gene3D" id="3.30.1280.10">
    <property type="entry name" value="Phosphoribosylformylglycinamidine synthase subunit PurS"/>
    <property type="match status" value="1"/>
</dbReference>
<dbReference type="NCBIfam" id="NF004630">
    <property type="entry name" value="PRK05974.1"/>
    <property type="match status" value="1"/>
</dbReference>
<dbReference type="GO" id="GO:0005737">
    <property type="term" value="C:cytoplasm"/>
    <property type="evidence" value="ECO:0007669"/>
    <property type="project" value="UniProtKB-SubCell"/>
</dbReference>
<dbReference type="UniPathway" id="UPA00074">
    <property type="reaction ID" value="UER00128"/>
</dbReference>
<evidence type="ECO:0000313" key="7">
    <source>
        <dbReference type="EMBL" id="AUX40105.1"/>
    </source>
</evidence>
<comment type="pathway">
    <text evidence="6">Purine metabolism; IMP biosynthesis via de novo pathway; 5-amino-1-(5-phospho-D-ribosyl)imidazole from N(2)-formyl-N(1)-(5-phospho-D-ribosyl)glycinamide: step 1/2.</text>
</comment>
<dbReference type="PANTHER" id="PTHR34696:SF1">
    <property type="entry name" value="PHOSPHORIBOSYLFORMYLGLYCINAMIDINE SYNTHASE SUBUNIT PURS"/>
    <property type="match status" value="1"/>
</dbReference>
<proteinExistence type="inferred from homology"/>
<comment type="subunit">
    <text evidence="6">Part of the FGAM synthase complex composed of 1 PurL, 1 PurQ and 2 PurS subunits.</text>
</comment>
<dbReference type="GO" id="GO:0004642">
    <property type="term" value="F:phosphoribosylformylglycinamidine synthase activity"/>
    <property type="evidence" value="ECO:0007669"/>
    <property type="project" value="UniProtKB-UniRule"/>
</dbReference>
<evidence type="ECO:0000256" key="5">
    <source>
        <dbReference type="ARBA" id="ARBA00022840"/>
    </source>
</evidence>
<keyword evidence="3 6" id="KW-0547">Nucleotide-binding</keyword>
<dbReference type="GO" id="GO:0006189">
    <property type="term" value="P:'de novo' IMP biosynthetic process"/>
    <property type="evidence" value="ECO:0007669"/>
    <property type="project" value="UniProtKB-UniRule"/>
</dbReference>
<dbReference type="Proteomes" id="UP000238348">
    <property type="component" value="Chromosome"/>
</dbReference>
<dbReference type="PANTHER" id="PTHR34696">
    <property type="entry name" value="PHOSPHORIBOSYLFORMYLGLYCINAMIDINE SYNTHASE SUBUNIT PURS"/>
    <property type="match status" value="1"/>
</dbReference>
<evidence type="ECO:0000256" key="6">
    <source>
        <dbReference type="HAMAP-Rule" id="MF_01926"/>
    </source>
</evidence>
<dbReference type="OrthoDB" id="9799101at2"/>
<keyword evidence="2 6" id="KW-0436">Ligase</keyword>
<dbReference type="HAMAP" id="MF_01926">
    <property type="entry name" value="PurS"/>
    <property type="match status" value="1"/>
</dbReference>
<keyword evidence="5 6" id="KW-0067">ATP-binding</keyword>
<dbReference type="RefSeq" id="WP_104977964.1">
    <property type="nucleotide sequence ID" value="NZ_CP012673.1"/>
</dbReference>
<evidence type="ECO:0000256" key="4">
    <source>
        <dbReference type="ARBA" id="ARBA00022755"/>
    </source>
</evidence>
<sequence length="82" mass="8929">MKAVVNVRLKKEVLDPQGDAVKRALTSLGFPGVKGVRVGKLIEIELDPALGSAPDLEERLKKMADEMLANTVIEDYEVKLAP</sequence>
<evidence type="ECO:0000256" key="2">
    <source>
        <dbReference type="ARBA" id="ARBA00022598"/>
    </source>
</evidence>